<dbReference type="InParanoid" id="A0A0C2WE10"/>
<evidence type="ECO:0000313" key="2">
    <source>
        <dbReference type="Proteomes" id="UP000054549"/>
    </source>
</evidence>
<name>A0A0C2WE10_AMAMK</name>
<accession>A0A0C2WE10</accession>
<sequence>MSKFYKLYKETQFIEKTLKVEILGTVEWEAWNIFITEEYKEDPTFSYNFSKEQRQTWEQYRDTYLNTHKFSEELEKLSVAGNEEQPKMSTSKAKAIDDDDAKLYRQLASSLEDYDGNCTKFANWWTNMQMYMMGEAAAWAEVKKQQILEGKLSDWDMFKTDIENWFKDPAREQTAQYEIHTLMSHHGV</sequence>
<reference evidence="1 2" key="1">
    <citation type="submission" date="2014-04" db="EMBL/GenBank/DDBJ databases">
        <title>Evolutionary Origins and Diversification of the Mycorrhizal Mutualists.</title>
        <authorList>
            <consortium name="DOE Joint Genome Institute"/>
            <consortium name="Mycorrhizal Genomics Consortium"/>
            <person name="Kohler A."/>
            <person name="Kuo A."/>
            <person name="Nagy L.G."/>
            <person name="Floudas D."/>
            <person name="Copeland A."/>
            <person name="Barry K.W."/>
            <person name="Cichocki N."/>
            <person name="Veneault-Fourrey C."/>
            <person name="LaButti K."/>
            <person name="Lindquist E.A."/>
            <person name="Lipzen A."/>
            <person name="Lundell T."/>
            <person name="Morin E."/>
            <person name="Murat C."/>
            <person name="Riley R."/>
            <person name="Ohm R."/>
            <person name="Sun H."/>
            <person name="Tunlid A."/>
            <person name="Henrissat B."/>
            <person name="Grigoriev I.V."/>
            <person name="Hibbett D.S."/>
            <person name="Martin F."/>
        </authorList>
    </citation>
    <scope>NUCLEOTIDE SEQUENCE [LARGE SCALE GENOMIC DNA]</scope>
    <source>
        <strain evidence="1 2">Koide BX008</strain>
    </source>
</reference>
<dbReference type="HOGENOM" id="CLU_1440707_0_0_1"/>
<gene>
    <name evidence="1" type="ORF">M378DRAFT_18511</name>
</gene>
<dbReference type="Proteomes" id="UP000054549">
    <property type="component" value="Unassembled WGS sequence"/>
</dbReference>
<keyword evidence="2" id="KW-1185">Reference proteome</keyword>
<organism evidence="1 2">
    <name type="scientific">Amanita muscaria (strain Koide BX008)</name>
    <dbReference type="NCBI Taxonomy" id="946122"/>
    <lineage>
        <taxon>Eukaryota</taxon>
        <taxon>Fungi</taxon>
        <taxon>Dikarya</taxon>
        <taxon>Basidiomycota</taxon>
        <taxon>Agaricomycotina</taxon>
        <taxon>Agaricomycetes</taxon>
        <taxon>Agaricomycetidae</taxon>
        <taxon>Agaricales</taxon>
        <taxon>Pluteineae</taxon>
        <taxon>Amanitaceae</taxon>
        <taxon>Amanita</taxon>
    </lineage>
</organism>
<protein>
    <submittedName>
        <fullName evidence="1">Uncharacterized protein</fullName>
    </submittedName>
</protein>
<dbReference type="EMBL" id="KN818621">
    <property type="protein sequence ID" value="KIL54831.1"/>
    <property type="molecule type" value="Genomic_DNA"/>
</dbReference>
<dbReference type="AlphaFoldDB" id="A0A0C2WE10"/>
<proteinExistence type="predicted"/>
<evidence type="ECO:0000313" key="1">
    <source>
        <dbReference type="EMBL" id="KIL54831.1"/>
    </source>
</evidence>